<evidence type="ECO:0000256" key="12">
    <source>
        <dbReference type="RuleBase" id="RU362002"/>
    </source>
</evidence>
<feature type="compositionally biased region" description="Low complexity" evidence="13">
    <location>
        <begin position="428"/>
        <end position="437"/>
    </location>
</feature>
<dbReference type="GO" id="GO:0008519">
    <property type="term" value="F:ammonium channel activity"/>
    <property type="evidence" value="ECO:0007669"/>
    <property type="project" value="InterPro"/>
</dbReference>
<feature type="transmembrane region" description="Helical" evidence="12">
    <location>
        <begin position="311"/>
        <end position="334"/>
    </location>
</feature>
<evidence type="ECO:0000313" key="16">
    <source>
        <dbReference type="Proteomes" id="UP000460435"/>
    </source>
</evidence>
<gene>
    <name evidence="15" type="primary">amt</name>
    <name evidence="15" type="ORF">F7O44_23735</name>
</gene>
<feature type="transmembrane region" description="Helical" evidence="12">
    <location>
        <begin position="280"/>
        <end position="299"/>
    </location>
</feature>
<evidence type="ECO:0000256" key="7">
    <source>
        <dbReference type="ARBA" id="ARBA00022989"/>
    </source>
</evidence>
<keyword evidence="8 12" id="KW-0472">Membrane</keyword>
<feature type="region of interest" description="Disordered" evidence="13">
    <location>
        <begin position="424"/>
        <end position="455"/>
    </location>
</feature>
<dbReference type="SUPFAM" id="SSF111352">
    <property type="entry name" value="Ammonium transporter"/>
    <property type="match status" value="1"/>
</dbReference>
<dbReference type="InterPro" id="IPR029020">
    <property type="entry name" value="Ammonium/urea_transptr"/>
</dbReference>
<feature type="transmembrane region" description="Helical" evidence="12">
    <location>
        <begin position="225"/>
        <end position="245"/>
    </location>
</feature>
<evidence type="ECO:0000256" key="6">
    <source>
        <dbReference type="ARBA" id="ARBA00022692"/>
    </source>
</evidence>
<name>A0A7K3MCG9_9ACTN</name>
<evidence type="ECO:0000256" key="8">
    <source>
        <dbReference type="ARBA" id="ARBA00023136"/>
    </source>
</evidence>
<evidence type="ECO:0000256" key="11">
    <source>
        <dbReference type="ARBA" id="ARBA00054862"/>
    </source>
</evidence>
<comment type="caution">
    <text evidence="15">The sequence shown here is derived from an EMBL/GenBank/DDBJ whole genome shotgun (WGS) entry which is preliminary data.</text>
</comment>
<feature type="transmembrane region" description="Helical" evidence="12">
    <location>
        <begin position="6"/>
        <end position="27"/>
    </location>
</feature>
<keyword evidence="5" id="KW-1003">Cell membrane</keyword>
<dbReference type="Gene3D" id="1.10.3430.10">
    <property type="entry name" value="Ammonium transporter AmtB like domains"/>
    <property type="match status" value="1"/>
</dbReference>
<dbReference type="InterPro" id="IPR018047">
    <property type="entry name" value="Ammonium_transpt_CS"/>
</dbReference>
<evidence type="ECO:0000256" key="4">
    <source>
        <dbReference type="ARBA" id="ARBA00022448"/>
    </source>
</evidence>
<feature type="transmembrane region" description="Helical" evidence="12">
    <location>
        <begin position="122"/>
        <end position="144"/>
    </location>
</feature>
<evidence type="ECO:0000259" key="14">
    <source>
        <dbReference type="Pfam" id="PF00909"/>
    </source>
</evidence>
<reference evidence="15 16" key="1">
    <citation type="submission" date="2019-11" db="EMBL/GenBank/DDBJ databases">
        <authorList>
            <person name="Li X.-J."/>
            <person name="Feng X.-M."/>
        </authorList>
    </citation>
    <scope>NUCLEOTIDE SEQUENCE [LARGE SCALE GENOMIC DNA]</scope>
    <source>
        <strain evidence="15 16">XMNu-373</strain>
    </source>
</reference>
<comment type="function">
    <text evidence="11">Involved in the uptake of ammonium/ammonia (NH(4)(+)/NH(3)).</text>
</comment>
<evidence type="ECO:0000256" key="10">
    <source>
        <dbReference type="ARBA" id="ARBA00050025"/>
    </source>
</evidence>
<dbReference type="Pfam" id="PF00909">
    <property type="entry name" value="Ammonium_transp"/>
    <property type="match status" value="1"/>
</dbReference>
<feature type="transmembrane region" description="Helical" evidence="12">
    <location>
        <begin position="164"/>
        <end position="182"/>
    </location>
</feature>
<feature type="domain" description="Ammonium transporter AmtB-like" evidence="14">
    <location>
        <begin position="7"/>
        <end position="402"/>
    </location>
</feature>
<evidence type="ECO:0000256" key="1">
    <source>
        <dbReference type="ARBA" id="ARBA00004651"/>
    </source>
</evidence>
<feature type="transmembrane region" description="Helical" evidence="12">
    <location>
        <begin position="257"/>
        <end position="274"/>
    </location>
</feature>
<accession>A0A7K3MCG9</accession>
<dbReference type="FunFam" id="1.10.3430.10:FF:000007">
    <property type="entry name" value="Ammonium transporter"/>
    <property type="match status" value="1"/>
</dbReference>
<dbReference type="PANTHER" id="PTHR43029">
    <property type="entry name" value="AMMONIUM TRANSPORTER MEP2"/>
    <property type="match status" value="1"/>
</dbReference>
<proteinExistence type="inferred from homology"/>
<evidence type="ECO:0000256" key="3">
    <source>
        <dbReference type="ARBA" id="ARBA00011233"/>
    </source>
</evidence>
<dbReference type="InterPro" id="IPR001905">
    <property type="entry name" value="Ammonium_transpt"/>
</dbReference>
<comment type="subcellular location">
    <subcellularLocation>
        <location evidence="1 12">Cell membrane</location>
        <topology evidence="1 12">Multi-pass membrane protein</topology>
    </subcellularLocation>
</comment>
<dbReference type="AlphaFoldDB" id="A0A7K3MCG9"/>
<protein>
    <recommendedName>
        <fullName evidence="10 12">Ammonium transporter</fullName>
    </recommendedName>
</protein>
<keyword evidence="6 12" id="KW-0812">Transmembrane</keyword>
<feature type="transmembrane region" description="Helical" evidence="12">
    <location>
        <begin position="354"/>
        <end position="375"/>
    </location>
</feature>
<evidence type="ECO:0000256" key="2">
    <source>
        <dbReference type="ARBA" id="ARBA00005887"/>
    </source>
</evidence>
<dbReference type="RefSeq" id="WP_162452807.1">
    <property type="nucleotide sequence ID" value="NZ_WLZY01000010.1"/>
</dbReference>
<organism evidence="15 16">
    <name type="scientific">Phytoactinopolyspora mesophila</name>
    <dbReference type="NCBI Taxonomy" id="2650750"/>
    <lineage>
        <taxon>Bacteria</taxon>
        <taxon>Bacillati</taxon>
        <taxon>Actinomycetota</taxon>
        <taxon>Actinomycetes</taxon>
        <taxon>Jiangellales</taxon>
        <taxon>Jiangellaceae</taxon>
        <taxon>Phytoactinopolyspora</taxon>
    </lineage>
</organism>
<dbReference type="InterPro" id="IPR024041">
    <property type="entry name" value="NH4_transpt_AmtB-like_dom"/>
</dbReference>
<dbReference type="PROSITE" id="PS01219">
    <property type="entry name" value="AMMONIUM_TRANSP"/>
    <property type="match status" value="1"/>
</dbReference>
<keyword evidence="16" id="KW-1185">Reference proteome</keyword>
<evidence type="ECO:0000256" key="9">
    <source>
        <dbReference type="ARBA" id="ARBA00023177"/>
    </source>
</evidence>
<comment type="similarity">
    <text evidence="2 12">Belongs to the ammonia transporter channel (TC 1.A.11.2) family.</text>
</comment>
<evidence type="ECO:0000256" key="5">
    <source>
        <dbReference type="ARBA" id="ARBA00022475"/>
    </source>
</evidence>
<keyword evidence="4 12" id="KW-0813">Transport</keyword>
<keyword evidence="7 12" id="KW-1133">Transmembrane helix</keyword>
<dbReference type="Proteomes" id="UP000460435">
    <property type="component" value="Unassembled WGS sequence"/>
</dbReference>
<evidence type="ECO:0000256" key="13">
    <source>
        <dbReference type="SAM" id="MobiDB-lite"/>
    </source>
</evidence>
<dbReference type="GO" id="GO:0005886">
    <property type="term" value="C:plasma membrane"/>
    <property type="evidence" value="ECO:0007669"/>
    <property type="project" value="UniProtKB-SubCell"/>
</dbReference>
<sequence length="455" mass="46841">MDTGDTAWILVCTALVMLMTPGLALFYGGMVRAKSVINMMMMCFGALGVVSILWIVYGYSIAYGDSIGGLLGNPTDFFGLSGLMDDISGNIPTLVDVGFQGMFAVITVALIAGSIADRANFWTWLVFAAIWMTVVYSPVAHWVWGDGGWIIDSLEAIDFAGGTAVHINAGAAGLALAIVLGRRRDFGKGSHRPHNLPLVMIGAGLLWFGWFGFNAGSAYAADEAAGVALVNTIGATAAALLAWIIVEKLRDGHATSLGAASGVVAGLVAVTPAAGSVNPMGALAIGAISGVVCSLTVSLKFRLRYDDSLDVVGVHLVGGLVGTVAIGFFATANAPDGVNGLFFGGGIDLVGRQIIGAVAVMAFSFVVTYIIATLLEKTIGFRVHDDHEIVGVDKVHHGESSYEIGPEDIPEDVMARVGDEAATAQLGKAPATAPASAKAKRPINAGEGEASPATG</sequence>
<feature type="transmembrane region" description="Helical" evidence="12">
    <location>
        <begin position="39"/>
        <end position="62"/>
    </location>
</feature>
<dbReference type="EMBL" id="WLZY01000010">
    <property type="protein sequence ID" value="NDL60088.1"/>
    <property type="molecule type" value="Genomic_DNA"/>
</dbReference>
<feature type="transmembrane region" description="Helical" evidence="12">
    <location>
        <begin position="97"/>
        <end position="115"/>
    </location>
</feature>
<feature type="transmembrane region" description="Helical" evidence="12">
    <location>
        <begin position="194"/>
        <end position="213"/>
    </location>
</feature>
<dbReference type="PANTHER" id="PTHR43029:SF10">
    <property type="entry name" value="AMMONIUM TRANSPORTER MEP2"/>
    <property type="match status" value="1"/>
</dbReference>
<evidence type="ECO:0000313" key="15">
    <source>
        <dbReference type="EMBL" id="NDL60088.1"/>
    </source>
</evidence>
<keyword evidence="9 12" id="KW-0924">Ammonia transport</keyword>
<comment type="subunit">
    <text evidence="3">Homotrimer.</text>
</comment>
<dbReference type="NCBIfam" id="TIGR00836">
    <property type="entry name" value="amt"/>
    <property type="match status" value="1"/>
</dbReference>